<keyword evidence="2" id="KW-1185">Reference proteome</keyword>
<dbReference type="Proteomes" id="UP000078541">
    <property type="component" value="Unassembled WGS sequence"/>
</dbReference>
<organism evidence="1 2">
    <name type="scientific">Trachymyrmex septentrionalis</name>
    <dbReference type="NCBI Taxonomy" id="34720"/>
    <lineage>
        <taxon>Eukaryota</taxon>
        <taxon>Metazoa</taxon>
        <taxon>Ecdysozoa</taxon>
        <taxon>Arthropoda</taxon>
        <taxon>Hexapoda</taxon>
        <taxon>Insecta</taxon>
        <taxon>Pterygota</taxon>
        <taxon>Neoptera</taxon>
        <taxon>Endopterygota</taxon>
        <taxon>Hymenoptera</taxon>
        <taxon>Apocrita</taxon>
        <taxon>Aculeata</taxon>
        <taxon>Formicoidea</taxon>
        <taxon>Formicidae</taxon>
        <taxon>Myrmicinae</taxon>
        <taxon>Trachymyrmex</taxon>
    </lineage>
</organism>
<dbReference type="EMBL" id="KQ981805">
    <property type="protein sequence ID" value="KYN35557.1"/>
    <property type="molecule type" value="Genomic_DNA"/>
</dbReference>
<gene>
    <name evidence="1" type="ORF">ALC56_10114</name>
</gene>
<protein>
    <submittedName>
        <fullName evidence="1">Uncharacterized protein</fullName>
    </submittedName>
</protein>
<evidence type="ECO:0000313" key="2">
    <source>
        <dbReference type="Proteomes" id="UP000078541"/>
    </source>
</evidence>
<sequence>MPIIPAKSNTQVTYLLMKKKEHLPLSSGLVRSLMGKVYLSMASSHTIIPMYYFLLY</sequence>
<reference evidence="1 2" key="1">
    <citation type="submission" date="2016-03" db="EMBL/GenBank/DDBJ databases">
        <title>Trachymyrmex septentrionalis WGS genome.</title>
        <authorList>
            <person name="Nygaard S."/>
            <person name="Hu H."/>
            <person name="Boomsma J."/>
            <person name="Zhang G."/>
        </authorList>
    </citation>
    <scope>NUCLEOTIDE SEQUENCE [LARGE SCALE GENOMIC DNA]</scope>
    <source>
        <strain evidence="1">Tsep2-gDNA-1</strain>
        <tissue evidence="1">Whole body</tissue>
    </source>
</reference>
<name>A0A195F5V3_9HYME</name>
<evidence type="ECO:0000313" key="1">
    <source>
        <dbReference type="EMBL" id="KYN35557.1"/>
    </source>
</evidence>
<accession>A0A195F5V3</accession>
<proteinExistence type="predicted"/>
<dbReference type="AlphaFoldDB" id="A0A195F5V3"/>